<dbReference type="PANTHER" id="PTHR46423:SF1">
    <property type="entry name" value="RNA POLYMERASE II-ASSOCIATED PROTEIN 3"/>
    <property type="match status" value="1"/>
</dbReference>
<evidence type="ECO:0000256" key="6">
    <source>
        <dbReference type="SAM" id="MobiDB-lite"/>
    </source>
</evidence>
<dbReference type="InterPro" id="IPR019734">
    <property type="entry name" value="TPR_rpt"/>
</dbReference>
<dbReference type="Gene3D" id="1.25.40.10">
    <property type="entry name" value="Tetratricopeptide repeat domain"/>
    <property type="match status" value="1"/>
</dbReference>
<dbReference type="Pfam" id="PF00515">
    <property type="entry name" value="TPR_1"/>
    <property type="match status" value="1"/>
</dbReference>
<evidence type="ECO:0000256" key="2">
    <source>
        <dbReference type="ARBA" id="ARBA00022803"/>
    </source>
</evidence>
<dbReference type="Pfam" id="PF13877">
    <property type="entry name" value="RPAP3_C"/>
    <property type="match status" value="1"/>
</dbReference>
<evidence type="ECO:0000256" key="5">
    <source>
        <dbReference type="PROSITE-ProRule" id="PRU00339"/>
    </source>
</evidence>
<dbReference type="GO" id="GO:0101031">
    <property type="term" value="C:protein folding chaperone complex"/>
    <property type="evidence" value="ECO:0007669"/>
    <property type="project" value="TreeGrafter"/>
</dbReference>
<feature type="region of interest" description="Disordered" evidence="6">
    <location>
        <begin position="93"/>
        <end position="121"/>
    </location>
</feature>
<dbReference type="EMBL" id="JAAAHW010006644">
    <property type="protein sequence ID" value="KAF9956995.1"/>
    <property type="molecule type" value="Genomic_DNA"/>
</dbReference>
<evidence type="ECO:0000259" key="7">
    <source>
        <dbReference type="Pfam" id="PF13877"/>
    </source>
</evidence>
<dbReference type="InterPro" id="IPR025986">
    <property type="entry name" value="RPAP3-like_C"/>
</dbReference>
<dbReference type="InterPro" id="IPR013105">
    <property type="entry name" value="TPR_2"/>
</dbReference>
<dbReference type="AlphaFoldDB" id="A0A9P6J106"/>
<evidence type="ECO:0000256" key="1">
    <source>
        <dbReference type="ARBA" id="ARBA00022737"/>
    </source>
</evidence>
<feature type="region of interest" description="Disordered" evidence="6">
    <location>
        <begin position="12"/>
        <end position="79"/>
    </location>
</feature>
<dbReference type="SUPFAM" id="SSF48452">
    <property type="entry name" value="TPR-like"/>
    <property type="match status" value="1"/>
</dbReference>
<feature type="compositionally biased region" description="Basic and acidic residues" evidence="6">
    <location>
        <begin position="93"/>
        <end position="118"/>
    </location>
</feature>
<dbReference type="InterPro" id="IPR051966">
    <property type="entry name" value="RPAP3"/>
</dbReference>
<keyword evidence="9" id="KW-1185">Reference proteome</keyword>
<gene>
    <name evidence="8" type="primary">RPAP3</name>
    <name evidence="8" type="ORF">BGZ65_002297</name>
</gene>
<evidence type="ECO:0000313" key="8">
    <source>
        <dbReference type="EMBL" id="KAF9956995.1"/>
    </source>
</evidence>
<dbReference type="Proteomes" id="UP000749646">
    <property type="component" value="Unassembled WGS sequence"/>
</dbReference>
<accession>A0A9P6J106</accession>
<feature type="compositionally biased region" description="Low complexity" evidence="6">
    <location>
        <begin position="279"/>
        <end position="301"/>
    </location>
</feature>
<comment type="caution">
    <text evidence="8">The sequence shown here is derived from an EMBL/GenBank/DDBJ whole genome shotgun (WGS) entry which is preliminary data.</text>
</comment>
<evidence type="ECO:0000313" key="9">
    <source>
        <dbReference type="Proteomes" id="UP000749646"/>
    </source>
</evidence>
<keyword evidence="2 5" id="KW-0802">TPR repeat</keyword>
<feature type="compositionally biased region" description="Basic and acidic residues" evidence="6">
    <location>
        <begin position="25"/>
        <end position="39"/>
    </location>
</feature>
<keyword evidence="1" id="KW-0677">Repeat</keyword>
<feature type="repeat" description="TPR" evidence="5">
    <location>
        <begin position="197"/>
        <end position="230"/>
    </location>
</feature>
<feature type="compositionally biased region" description="Basic and acidic residues" evidence="6">
    <location>
        <begin position="49"/>
        <end position="60"/>
    </location>
</feature>
<proteinExistence type="inferred from homology"/>
<dbReference type="InterPro" id="IPR011990">
    <property type="entry name" value="TPR-like_helical_dom_sf"/>
</dbReference>
<evidence type="ECO:0000256" key="4">
    <source>
        <dbReference type="ARBA" id="ARBA00040133"/>
    </source>
</evidence>
<protein>
    <recommendedName>
        <fullName evidence="4">RNA polymerase II-associated protein 3</fullName>
    </recommendedName>
</protein>
<dbReference type="PANTHER" id="PTHR46423">
    <property type="entry name" value="RNA POLYMERASE II-ASSOCIATED PROTEIN 3"/>
    <property type="match status" value="1"/>
</dbReference>
<feature type="domain" description="RNA-polymerase II-associated protein 3-like C-terminal" evidence="7">
    <location>
        <begin position="399"/>
        <end position="489"/>
    </location>
</feature>
<feature type="region of interest" description="Disordered" evidence="6">
    <location>
        <begin position="237"/>
        <end position="302"/>
    </location>
</feature>
<dbReference type="SMART" id="SM00028">
    <property type="entry name" value="TPR"/>
    <property type="match status" value="3"/>
</dbReference>
<dbReference type="Pfam" id="PF07719">
    <property type="entry name" value="TPR_2"/>
    <property type="match status" value="1"/>
</dbReference>
<sequence>METIALQRIAQWEQAHHRGNKKPLTTREHPPIRSKKDIVLKIIESTPLESKESRIKKLPSEQKGTNNEPSSRKGHYKSWDKFDVDQVLKDMDMENQGDSEKPHKKTDAKTGKTEKESTAKPAAVNPIAANVEKEKANELFKKGQYEKAIEHYSASITLDPSNSVLPINRAMALLKLGRFTEAETDCTLGLKLDNKNVKALWRRGIARRSLKKLEDAKKDFEAALKIEPNNKAVKEELTKLHSSEQATSPTKPITPSNPTVKQTAVTSGVKKQEVVKSVPLSTSTTTTTTTPTPTHLSTTSSKRVLIKEVENDGESELFKSTTSALPSTVAVAATATAKVAVAMEAPPSTPQAFNNLPERIDLTAVASPSPLASQPLVVPGVPASSQAKDSKLDIQMSVPTTNMEFQRHWRSFSKDGSLLYQYIKLIPSESLSSLFRSSFESDYLSSMLAVFREYYVPSETSELLYRTLSNLAKVQRFEMTLMFMSGSDKKDLVSIFQHLSSHLSDQAVYNQQELAALASKFKTTNY</sequence>
<dbReference type="OrthoDB" id="629492at2759"/>
<organism evidence="8 9">
    <name type="scientific">Modicella reniformis</name>
    <dbReference type="NCBI Taxonomy" id="1440133"/>
    <lineage>
        <taxon>Eukaryota</taxon>
        <taxon>Fungi</taxon>
        <taxon>Fungi incertae sedis</taxon>
        <taxon>Mucoromycota</taxon>
        <taxon>Mortierellomycotina</taxon>
        <taxon>Mortierellomycetes</taxon>
        <taxon>Mortierellales</taxon>
        <taxon>Mortierellaceae</taxon>
        <taxon>Modicella</taxon>
    </lineage>
</organism>
<feature type="compositionally biased region" description="Polar residues" evidence="6">
    <location>
        <begin position="243"/>
        <end position="266"/>
    </location>
</feature>
<comment type="similarity">
    <text evidence="3">Belongs to the RPAP3 family.</text>
</comment>
<feature type="repeat" description="TPR" evidence="5">
    <location>
        <begin position="129"/>
        <end position="162"/>
    </location>
</feature>
<reference evidence="8" key="1">
    <citation type="journal article" date="2020" name="Fungal Divers.">
        <title>Resolving the Mortierellaceae phylogeny through synthesis of multi-gene phylogenetics and phylogenomics.</title>
        <authorList>
            <person name="Vandepol N."/>
            <person name="Liber J."/>
            <person name="Desiro A."/>
            <person name="Na H."/>
            <person name="Kennedy M."/>
            <person name="Barry K."/>
            <person name="Grigoriev I.V."/>
            <person name="Miller A.N."/>
            <person name="O'Donnell K."/>
            <person name="Stajich J.E."/>
            <person name="Bonito G."/>
        </authorList>
    </citation>
    <scope>NUCLEOTIDE SEQUENCE</scope>
    <source>
        <strain evidence="8">MES-2147</strain>
    </source>
</reference>
<name>A0A9P6J106_9FUNG</name>
<dbReference type="PROSITE" id="PS50005">
    <property type="entry name" value="TPR"/>
    <property type="match status" value="2"/>
</dbReference>
<evidence type="ECO:0000256" key="3">
    <source>
        <dbReference type="ARBA" id="ARBA00038275"/>
    </source>
</evidence>